<dbReference type="EMBL" id="JAVHJL010000009">
    <property type="protein sequence ID" value="KAK6497893.1"/>
    <property type="molecule type" value="Genomic_DNA"/>
</dbReference>
<proteinExistence type="predicted"/>
<evidence type="ECO:0000313" key="1">
    <source>
        <dbReference type="EMBL" id="KAK6497893.1"/>
    </source>
</evidence>
<gene>
    <name evidence="1" type="ORF">TWF481_012291</name>
</gene>
<accession>A0AAV9VWK5</accession>
<comment type="caution">
    <text evidence="1">The sequence shown here is derived from an EMBL/GenBank/DDBJ whole genome shotgun (WGS) entry which is preliminary data.</text>
</comment>
<organism evidence="1 2">
    <name type="scientific">Arthrobotrys musiformis</name>
    <dbReference type="NCBI Taxonomy" id="47236"/>
    <lineage>
        <taxon>Eukaryota</taxon>
        <taxon>Fungi</taxon>
        <taxon>Dikarya</taxon>
        <taxon>Ascomycota</taxon>
        <taxon>Pezizomycotina</taxon>
        <taxon>Orbiliomycetes</taxon>
        <taxon>Orbiliales</taxon>
        <taxon>Orbiliaceae</taxon>
        <taxon>Arthrobotrys</taxon>
    </lineage>
</organism>
<evidence type="ECO:0000313" key="2">
    <source>
        <dbReference type="Proteomes" id="UP001370758"/>
    </source>
</evidence>
<reference evidence="1 2" key="1">
    <citation type="submission" date="2023-08" db="EMBL/GenBank/DDBJ databases">
        <authorList>
            <person name="Palmer J.M."/>
        </authorList>
    </citation>
    <scope>NUCLEOTIDE SEQUENCE [LARGE SCALE GENOMIC DNA]</scope>
    <source>
        <strain evidence="1 2">TWF481</strain>
    </source>
</reference>
<protein>
    <submittedName>
        <fullName evidence="1">Uncharacterized protein</fullName>
    </submittedName>
</protein>
<dbReference type="AlphaFoldDB" id="A0AAV9VWK5"/>
<name>A0AAV9VWK5_9PEZI</name>
<sequence>MLQPRTPILPDPLSSFAAGVITEACEKAVVPNTKTETRYITVTHPESTSISTRHETTIADTITGTPSTTTGIFLEPIPTSTYTFAGAGKVFMKDMKPVYGYKDLRDPSGRLHLVAVNQDTQPSDPLLQAYSEWTLRYNISNEYYYLGRRPASSGSLVWTYKRNPTVLGDYAVQLNFYDYVVGRQDEESVRSFDPIYVNYNSSNDRPIDELYTWTPDTSSGRMPVNGKFYSCQFRNMSNIIHSMTDSRALYYINLDKISDSEFRAMVSDDGLDGSLCVVSTDNMFQFYSPTLQSFP</sequence>
<dbReference type="Proteomes" id="UP001370758">
    <property type="component" value="Unassembled WGS sequence"/>
</dbReference>
<keyword evidence="2" id="KW-1185">Reference proteome</keyword>